<dbReference type="EMBL" id="FQYT01000010">
    <property type="protein sequence ID" value="SHJ00486.1"/>
    <property type="molecule type" value="Genomic_DNA"/>
</dbReference>
<name>A0A1M6FS24_9FIRM</name>
<accession>A0A1M6FS24</accession>
<keyword evidence="1" id="KW-1133">Transmembrane helix</keyword>
<reference evidence="2 3" key="1">
    <citation type="submission" date="2016-11" db="EMBL/GenBank/DDBJ databases">
        <authorList>
            <person name="Jaros S."/>
            <person name="Januszkiewicz K."/>
            <person name="Wedrychowicz H."/>
        </authorList>
    </citation>
    <scope>NUCLEOTIDE SEQUENCE [LARGE SCALE GENOMIC DNA]</scope>
    <source>
        <strain evidence="2 3">DSM 15970</strain>
    </source>
</reference>
<gene>
    <name evidence="2" type="ORF">SAMN02745691_01184</name>
</gene>
<protein>
    <submittedName>
        <fullName evidence="2">Inner membrane protein</fullName>
    </submittedName>
</protein>
<evidence type="ECO:0000256" key="1">
    <source>
        <dbReference type="SAM" id="Phobius"/>
    </source>
</evidence>
<keyword evidence="1" id="KW-0472">Membrane</keyword>
<sequence length="181" mass="20328">MIYVISQIFSTLALIIFCLSMWQKDRTRLIKLQCIEPAAQIVAQVLLGGWSGVYANAVSLLRNFLCLKGVRNVINFAFIGIAFTWFLLFIDHSLISMFPVFASVVYSIGLLRGKTVTSIAAISILTSLFWLVYNIYLINIAAIINNIITLTNTFMVIYRNRKPAASKKQDMTPDTEQGCMS</sequence>
<dbReference type="AlphaFoldDB" id="A0A1M6FS24"/>
<evidence type="ECO:0000313" key="2">
    <source>
        <dbReference type="EMBL" id="SHJ00486.1"/>
    </source>
</evidence>
<dbReference type="OrthoDB" id="2038954at2"/>
<dbReference type="RefSeq" id="WP_073993437.1">
    <property type="nucleotide sequence ID" value="NZ_FQYT01000010.1"/>
</dbReference>
<keyword evidence="3" id="KW-1185">Reference proteome</keyword>
<organism evidence="2 3">
    <name type="scientific">Parasporobacterium paucivorans DSM 15970</name>
    <dbReference type="NCBI Taxonomy" id="1122934"/>
    <lineage>
        <taxon>Bacteria</taxon>
        <taxon>Bacillati</taxon>
        <taxon>Bacillota</taxon>
        <taxon>Clostridia</taxon>
        <taxon>Lachnospirales</taxon>
        <taxon>Lachnospiraceae</taxon>
        <taxon>Parasporobacterium</taxon>
    </lineage>
</organism>
<feature type="transmembrane region" description="Helical" evidence="1">
    <location>
        <begin position="69"/>
        <end position="88"/>
    </location>
</feature>
<feature type="transmembrane region" description="Helical" evidence="1">
    <location>
        <begin position="116"/>
        <end position="133"/>
    </location>
</feature>
<feature type="transmembrane region" description="Helical" evidence="1">
    <location>
        <begin position="6"/>
        <end position="22"/>
    </location>
</feature>
<dbReference type="Pfam" id="PF10688">
    <property type="entry name" value="Imp-YgjV"/>
    <property type="match status" value="1"/>
</dbReference>
<dbReference type="InterPro" id="IPR019629">
    <property type="entry name" value="Uncharacterised_HI1736/YgjV"/>
</dbReference>
<keyword evidence="1" id="KW-0812">Transmembrane</keyword>
<evidence type="ECO:0000313" key="3">
    <source>
        <dbReference type="Proteomes" id="UP000184342"/>
    </source>
</evidence>
<proteinExistence type="predicted"/>
<dbReference type="Proteomes" id="UP000184342">
    <property type="component" value="Unassembled WGS sequence"/>
</dbReference>